<keyword evidence="7" id="KW-0413">Isomerase</keyword>
<dbReference type="GO" id="GO:0009063">
    <property type="term" value="P:amino acid catabolic process"/>
    <property type="evidence" value="ECO:0007669"/>
    <property type="project" value="InterPro"/>
</dbReference>
<dbReference type="PANTHER" id="PTHR48073:SF2">
    <property type="entry name" value="O-SUCCINYLBENZOATE SYNTHASE"/>
    <property type="match status" value="1"/>
</dbReference>
<dbReference type="SFLD" id="SFLDG01258">
    <property type="entry name" value="(chloro)muconate_cycloisomeras"/>
    <property type="match status" value="1"/>
</dbReference>
<dbReference type="GO" id="GO:0016854">
    <property type="term" value="F:racemase and epimerase activity"/>
    <property type="evidence" value="ECO:0007669"/>
    <property type="project" value="UniProtKB-ARBA"/>
</dbReference>
<organism evidence="10 11">
    <name type="scientific">Solimonas marina</name>
    <dbReference type="NCBI Taxonomy" id="2714601"/>
    <lineage>
        <taxon>Bacteria</taxon>
        <taxon>Pseudomonadati</taxon>
        <taxon>Pseudomonadota</taxon>
        <taxon>Gammaproteobacteria</taxon>
        <taxon>Nevskiales</taxon>
        <taxon>Nevskiaceae</taxon>
        <taxon>Solimonas</taxon>
    </lineage>
</organism>
<dbReference type="SUPFAM" id="SSF51604">
    <property type="entry name" value="Enolase C-terminal domain-like"/>
    <property type="match status" value="1"/>
</dbReference>
<evidence type="ECO:0000313" key="10">
    <source>
        <dbReference type="EMBL" id="NKF23539.1"/>
    </source>
</evidence>
<dbReference type="SFLD" id="SFLDS00001">
    <property type="entry name" value="Enolase"/>
    <property type="match status" value="1"/>
</dbReference>
<evidence type="ECO:0000313" key="11">
    <source>
        <dbReference type="Proteomes" id="UP000653472"/>
    </source>
</evidence>
<dbReference type="PANTHER" id="PTHR48073">
    <property type="entry name" value="O-SUCCINYLBENZOATE SYNTHASE-RELATED"/>
    <property type="match status" value="1"/>
</dbReference>
<dbReference type="InterPro" id="IPR018110">
    <property type="entry name" value="Mandel_Rmase/mucon_lact_enz_CS"/>
</dbReference>
<dbReference type="Gene3D" id="3.20.20.120">
    <property type="entry name" value="Enolase-like C-terminal domain"/>
    <property type="match status" value="1"/>
</dbReference>
<evidence type="ECO:0000256" key="4">
    <source>
        <dbReference type="ARBA" id="ARBA00022723"/>
    </source>
</evidence>
<comment type="caution">
    <text evidence="10">The sequence shown here is derived from an EMBL/GenBank/DDBJ whole genome shotgun (WGS) entry which is preliminary data.</text>
</comment>
<dbReference type="SUPFAM" id="SSF54826">
    <property type="entry name" value="Enolase N-terminal domain-like"/>
    <property type="match status" value="1"/>
</dbReference>
<evidence type="ECO:0000256" key="5">
    <source>
        <dbReference type="ARBA" id="ARBA00022797"/>
    </source>
</evidence>
<dbReference type="SMART" id="SM00922">
    <property type="entry name" value="MR_MLE"/>
    <property type="match status" value="1"/>
</dbReference>
<comment type="pathway">
    <text evidence="2">Aromatic compound metabolism.</text>
</comment>
<proteinExistence type="inferred from homology"/>
<evidence type="ECO:0000256" key="3">
    <source>
        <dbReference type="ARBA" id="ARBA00008031"/>
    </source>
</evidence>
<keyword evidence="11" id="KW-1185">Reference proteome</keyword>
<comment type="cofactor">
    <cofactor evidence="1">
        <name>Mn(2+)</name>
        <dbReference type="ChEBI" id="CHEBI:29035"/>
    </cofactor>
</comment>
<gene>
    <name evidence="10" type="ORF">G7Y82_14560</name>
</gene>
<dbReference type="Pfam" id="PF02746">
    <property type="entry name" value="MR_MLE_N"/>
    <property type="match status" value="1"/>
</dbReference>
<dbReference type="PROSITE" id="PS00909">
    <property type="entry name" value="MR_MLE_2"/>
    <property type="match status" value="1"/>
</dbReference>
<keyword evidence="6" id="KW-0464">Manganese</keyword>
<keyword evidence="4" id="KW-0479">Metal-binding</keyword>
<evidence type="ECO:0000256" key="1">
    <source>
        <dbReference type="ARBA" id="ARBA00001936"/>
    </source>
</evidence>
<dbReference type="GO" id="GO:0018849">
    <property type="term" value="F:muconate cycloisomerase activity"/>
    <property type="evidence" value="ECO:0007669"/>
    <property type="project" value="InterPro"/>
</dbReference>
<dbReference type="EMBL" id="JAAVXB010000008">
    <property type="protein sequence ID" value="NKF23539.1"/>
    <property type="molecule type" value="Genomic_DNA"/>
</dbReference>
<feature type="active site" description="Proton donor" evidence="8">
    <location>
        <position position="335"/>
    </location>
</feature>
<accession>A0A969WC86</accession>
<dbReference type="InterPro" id="IPR013342">
    <property type="entry name" value="Mandelate_racemase_C"/>
</dbReference>
<dbReference type="InterPro" id="IPR036849">
    <property type="entry name" value="Enolase-like_C_sf"/>
</dbReference>
<dbReference type="InterPro" id="IPR029017">
    <property type="entry name" value="Enolase-like_N"/>
</dbReference>
<evidence type="ECO:0000259" key="9">
    <source>
        <dbReference type="SMART" id="SM00922"/>
    </source>
</evidence>
<dbReference type="Pfam" id="PF13378">
    <property type="entry name" value="MR_MLE_C"/>
    <property type="match status" value="1"/>
</dbReference>
<dbReference type="GO" id="GO:0030145">
    <property type="term" value="F:manganese ion binding"/>
    <property type="evidence" value="ECO:0007669"/>
    <property type="project" value="InterPro"/>
</dbReference>
<evidence type="ECO:0000256" key="6">
    <source>
        <dbReference type="ARBA" id="ARBA00023211"/>
    </source>
</evidence>
<evidence type="ECO:0000256" key="7">
    <source>
        <dbReference type="ARBA" id="ARBA00023235"/>
    </source>
</evidence>
<comment type="similarity">
    <text evidence="3">Belongs to the mandelate racemase/muconate lactonizing enzyme family.</text>
</comment>
<dbReference type="InterPro" id="IPR013341">
    <property type="entry name" value="Mandelate_racemase_N_dom"/>
</dbReference>
<dbReference type="InterPro" id="IPR013370">
    <property type="entry name" value="Chloromuconate_cycloisomerase"/>
</dbReference>
<dbReference type="Gene3D" id="3.30.390.10">
    <property type="entry name" value="Enolase-like, N-terminal domain"/>
    <property type="match status" value="1"/>
</dbReference>
<feature type="domain" description="Mandelate racemase/muconate lactonizing enzyme C-terminal" evidence="9">
    <location>
        <begin position="158"/>
        <end position="253"/>
    </location>
</feature>
<dbReference type="AlphaFoldDB" id="A0A969WC86"/>
<evidence type="ECO:0000256" key="2">
    <source>
        <dbReference type="ARBA" id="ARBA00005211"/>
    </source>
</evidence>
<name>A0A969WC86_9GAMM</name>
<reference evidence="10" key="1">
    <citation type="submission" date="2020-03" db="EMBL/GenBank/DDBJ databases">
        <title>Solimonas marina sp. nov., isolated from deep seawater of the Pacific Ocean.</title>
        <authorList>
            <person name="Liu X."/>
            <person name="Lai Q."/>
            <person name="Sun F."/>
            <person name="Gai Y."/>
            <person name="Li G."/>
            <person name="Shao Z."/>
        </authorList>
    </citation>
    <scope>NUCLEOTIDE SEQUENCE</scope>
    <source>
        <strain evidence="10">C16B3</strain>
    </source>
</reference>
<feature type="active site" description="Proton acceptor" evidence="8">
    <location>
        <position position="179"/>
    </location>
</feature>
<dbReference type="RefSeq" id="WP_168148861.1">
    <property type="nucleotide sequence ID" value="NZ_JAAVXB010000008.1"/>
</dbReference>
<dbReference type="Proteomes" id="UP000653472">
    <property type="component" value="Unassembled WGS sequence"/>
</dbReference>
<dbReference type="NCBIfam" id="TIGR02534">
    <property type="entry name" value="mucon_cyclo"/>
    <property type="match status" value="1"/>
</dbReference>
<dbReference type="PROSITE" id="PS00908">
    <property type="entry name" value="MR_MLE_1"/>
    <property type="match status" value="1"/>
</dbReference>
<evidence type="ECO:0000256" key="8">
    <source>
        <dbReference type="PIRSR" id="PIRSR613370-1"/>
    </source>
</evidence>
<protein>
    <submittedName>
        <fullName evidence="10">Muconate cycloisomerase</fullName>
    </submittedName>
</protein>
<dbReference type="SFLD" id="SFLDG00180">
    <property type="entry name" value="muconate_cycloisomerase"/>
    <property type="match status" value="1"/>
</dbReference>
<dbReference type="InterPro" id="IPR029065">
    <property type="entry name" value="Enolase_C-like"/>
</dbReference>
<dbReference type="GO" id="GO:0006518">
    <property type="term" value="P:peptide metabolic process"/>
    <property type="evidence" value="ECO:0007669"/>
    <property type="project" value="UniProtKB-ARBA"/>
</dbReference>
<dbReference type="CDD" id="cd03318">
    <property type="entry name" value="MLE"/>
    <property type="match status" value="1"/>
</dbReference>
<keyword evidence="5" id="KW-0058">Aromatic hydrocarbons catabolism</keyword>
<dbReference type="GO" id="GO:0018850">
    <property type="term" value="F:chloromuconate cycloisomerase activity"/>
    <property type="evidence" value="ECO:0007669"/>
    <property type="project" value="InterPro"/>
</dbReference>
<sequence length="396" mass="42201">MTTAATSMTSPCFPTIERVETVLVDLPTIRPHRLSVATMHGQTLMLVRLVCSDGVVGIGEGTTIAGMAYGPESPEGMKLAIDRYFEPVLRGADATAVQRLMLTVGKMVKGNHFAKCAVETALLDAQARRVGVPLSELLGGRVRAALPVAWTLASGDTGRDIDEAEQMLAQRRHRIFKLKIGRNGVDADVAHVAAIKRALGDRGSVRVDVNMAWSEYEAARALPALVDAGCELVEQPVASAAALARLVRRYPIALMADEVLHGPESAFELARAAAADVFAVKIEQSGGLLAAQRVGAIADAAGIGLYGGTMLEGAVGTIAAAQLFATFPNLQWGTELFGPLLLTEEILETPLAYRDFELEVPTGPGLGITLDEARVTAFRRDRQRTLVAVDNERKVV</sequence>